<dbReference type="EMBL" id="GBRH01277058">
    <property type="protein sequence ID" value="JAD20837.1"/>
    <property type="molecule type" value="Transcribed_RNA"/>
</dbReference>
<reference evidence="1" key="2">
    <citation type="journal article" date="2015" name="Data Brief">
        <title>Shoot transcriptome of the giant reed, Arundo donax.</title>
        <authorList>
            <person name="Barrero R.A."/>
            <person name="Guerrero F.D."/>
            <person name="Moolhuijzen P."/>
            <person name="Goolsby J.A."/>
            <person name="Tidwell J."/>
            <person name="Bellgard S.E."/>
            <person name="Bellgard M.I."/>
        </authorList>
    </citation>
    <scope>NUCLEOTIDE SEQUENCE</scope>
    <source>
        <tissue evidence="1">Shoot tissue taken approximately 20 cm above the soil surface</tissue>
    </source>
</reference>
<proteinExistence type="predicted"/>
<dbReference type="AlphaFoldDB" id="A0A0A8YBJ3"/>
<reference evidence="1" key="1">
    <citation type="submission" date="2014-09" db="EMBL/GenBank/DDBJ databases">
        <authorList>
            <person name="Magalhaes I.L.F."/>
            <person name="Oliveira U."/>
            <person name="Santos F.R."/>
            <person name="Vidigal T.H.D.A."/>
            <person name="Brescovit A.D."/>
            <person name="Santos A.J."/>
        </authorList>
    </citation>
    <scope>NUCLEOTIDE SEQUENCE</scope>
    <source>
        <tissue evidence="1">Shoot tissue taken approximately 20 cm above the soil surface</tissue>
    </source>
</reference>
<evidence type="ECO:0000313" key="1">
    <source>
        <dbReference type="EMBL" id="JAD20837.1"/>
    </source>
</evidence>
<accession>A0A0A8YBJ3</accession>
<organism evidence="1">
    <name type="scientific">Arundo donax</name>
    <name type="common">Giant reed</name>
    <name type="synonym">Donax arundinaceus</name>
    <dbReference type="NCBI Taxonomy" id="35708"/>
    <lineage>
        <taxon>Eukaryota</taxon>
        <taxon>Viridiplantae</taxon>
        <taxon>Streptophyta</taxon>
        <taxon>Embryophyta</taxon>
        <taxon>Tracheophyta</taxon>
        <taxon>Spermatophyta</taxon>
        <taxon>Magnoliopsida</taxon>
        <taxon>Liliopsida</taxon>
        <taxon>Poales</taxon>
        <taxon>Poaceae</taxon>
        <taxon>PACMAD clade</taxon>
        <taxon>Arundinoideae</taxon>
        <taxon>Arundineae</taxon>
        <taxon>Arundo</taxon>
    </lineage>
</organism>
<sequence length="68" mass="7518">MRGFFGEIPPYLFWKEKDASFLCGAALFSPLKLAISTTGSRPSSPSAYSKLPVSRLKGRYMGRRSGSR</sequence>
<protein>
    <submittedName>
        <fullName evidence="1">Uncharacterized protein</fullName>
    </submittedName>
</protein>
<name>A0A0A8YBJ3_ARUDO</name>